<proteinExistence type="predicted"/>
<organism evidence="1 2">
    <name type="scientific">Flavobacterium fluvii</name>
    <dbReference type="NCBI Taxonomy" id="468056"/>
    <lineage>
        <taxon>Bacteria</taxon>
        <taxon>Pseudomonadati</taxon>
        <taxon>Bacteroidota</taxon>
        <taxon>Flavobacteriia</taxon>
        <taxon>Flavobacteriales</taxon>
        <taxon>Flavobacteriaceae</taxon>
        <taxon>Flavobacterium</taxon>
    </lineage>
</organism>
<gene>
    <name evidence="1" type="ORF">SAMN05443549_1211</name>
</gene>
<dbReference type="EMBL" id="FQWB01000021">
    <property type="protein sequence ID" value="SHH08927.1"/>
    <property type="molecule type" value="Genomic_DNA"/>
</dbReference>
<protein>
    <submittedName>
        <fullName evidence="1">Uncharacterized protein</fullName>
    </submittedName>
</protein>
<dbReference type="AlphaFoldDB" id="A0A1M5Q3V0"/>
<evidence type="ECO:0000313" key="2">
    <source>
        <dbReference type="Proteomes" id="UP000184516"/>
    </source>
</evidence>
<reference evidence="2" key="1">
    <citation type="submission" date="2016-11" db="EMBL/GenBank/DDBJ databases">
        <authorList>
            <person name="Varghese N."/>
            <person name="Submissions S."/>
        </authorList>
    </citation>
    <scope>NUCLEOTIDE SEQUENCE [LARGE SCALE GENOMIC DNA]</scope>
    <source>
        <strain evidence="2">DSM 19978</strain>
    </source>
</reference>
<accession>A0A1M5Q3V0</accession>
<dbReference type="Proteomes" id="UP000184516">
    <property type="component" value="Unassembled WGS sequence"/>
</dbReference>
<name>A0A1M5Q3V0_9FLAO</name>
<evidence type="ECO:0000313" key="1">
    <source>
        <dbReference type="EMBL" id="SHH08927.1"/>
    </source>
</evidence>
<keyword evidence="2" id="KW-1185">Reference proteome</keyword>
<sequence length="86" mass="10072">MVCTHKIKSKKEYGFLKQKKIWNGGYSFFCFKNPYPSRRQHSFKKTFFGLVSNGKTSVKKKIKKIKKKKAKVSSRFTKKQVQASGF</sequence>